<keyword evidence="3" id="KW-0378">Hydrolase</keyword>
<evidence type="ECO:0000256" key="9">
    <source>
        <dbReference type="ARBA" id="ARBA00040502"/>
    </source>
</evidence>
<feature type="domain" description="A to I editase" evidence="12">
    <location>
        <begin position="50"/>
        <end position="343"/>
    </location>
</feature>
<dbReference type="GO" id="GO:0046872">
    <property type="term" value="F:metal ion binding"/>
    <property type="evidence" value="ECO:0007669"/>
    <property type="project" value="UniProtKB-KW"/>
</dbReference>
<accession>A0ABD2P0M8</accession>
<dbReference type="AlphaFoldDB" id="A0ABD2P0M8"/>
<protein>
    <recommendedName>
        <fullName evidence="9">tRNA-specific adenosine deaminase 1</fullName>
        <ecNumber evidence="8">3.5.4.34</ecNumber>
    </recommendedName>
    <alternativeName>
        <fullName evidence="10">tRNA-specific adenosine-37 deaminase</fullName>
    </alternativeName>
</protein>
<dbReference type="Proteomes" id="UP001516400">
    <property type="component" value="Unassembled WGS sequence"/>
</dbReference>
<reference evidence="13 14" key="1">
    <citation type="journal article" date="2021" name="BMC Biol.">
        <title>Horizontally acquired antibacterial genes associated with adaptive radiation of ladybird beetles.</title>
        <authorList>
            <person name="Li H.S."/>
            <person name="Tang X.F."/>
            <person name="Huang Y.H."/>
            <person name="Xu Z.Y."/>
            <person name="Chen M.L."/>
            <person name="Du X.Y."/>
            <person name="Qiu B.Y."/>
            <person name="Chen P.T."/>
            <person name="Zhang W."/>
            <person name="Slipinski A."/>
            <person name="Escalona H.E."/>
            <person name="Waterhouse R.M."/>
            <person name="Zwick A."/>
            <person name="Pang H."/>
        </authorList>
    </citation>
    <scope>NUCLEOTIDE SEQUENCE [LARGE SCALE GENOMIC DNA]</scope>
    <source>
        <strain evidence="13">SYSU2018</strain>
    </source>
</reference>
<evidence type="ECO:0000256" key="4">
    <source>
        <dbReference type="ARBA" id="ARBA00022833"/>
    </source>
</evidence>
<comment type="caution">
    <text evidence="13">The sequence shown here is derived from an EMBL/GenBank/DDBJ whole genome shotgun (WGS) entry which is preliminary data.</text>
</comment>
<dbReference type="EC" id="3.5.4.34" evidence="8"/>
<name>A0ABD2P0M8_9CUCU</name>
<evidence type="ECO:0000313" key="13">
    <source>
        <dbReference type="EMBL" id="KAL3284444.1"/>
    </source>
</evidence>
<evidence type="ECO:0000256" key="5">
    <source>
        <dbReference type="ARBA" id="ARBA00037026"/>
    </source>
</evidence>
<gene>
    <name evidence="13" type="ORF">HHI36_018603</name>
</gene>
<evidence type="ECO:0000256" key="8">
    <source>
        <dbReference type="ARBA" id="ARBA00038940"/>
    </source>
</evidence>
<comment type="function">
    <text evidence="6">Specifically deaminates adenosine-37 to inosine in tRNA-Ala.</text>
</comment>
<dbReference type="PROSITE" id="PS50141">
    <property type="entry name" value="A_DEAMIN_EDITASE"/>
    <property type="match status" value="1"/>
</dbReference>
<evidence type="ECO:0000256" key="10">
    <source>
        <dbReference type="ARBA" id="ARBA00041760"/>
    </source>
</evidence>
<proteinExistence type="inferred from homology"/>
<dbReference type="PANTHER" id="PTHR46516:SF1">
    <property type="entry name" value="TRNA-SPECIFIC ADENOSINE DEAMINASE 1"/>
    <property type="match status" value="1"/>
</dbReference>
<evidence type="ECO:0000256" key="2">
    <source>
        <dbReference type="ARBA" id="ARBA00022723"/>
    </source>
</evidence>
<evidence type="ECO:0000256" key="7">
    <source>
        <dbReference type="ARBA" id="ARBA00038326"/>
    </source>
</evidence>
<comment type="cofactor">
    <cofactor evidence="5">
        <name>1D-myo-inositol hexakisphosphate</name>
        <dbReference type="ChEBI" id="CHEBI:58130"/>
    </cofactor>
</comment>
<keyword evidence="14" id="KW-1185">Reference proteome</keyword>
<keyword evidence="1" id="KW-0819">tRNA processing</keyword>
<evidence type="ECO:0000256" key="1">
    <source>
        <dbReference type="ARBA" id="ARBA00022694"/>
    </source>
</evidence>
<evidence type="ECO:0000313" key="14">
    <source>
        <dbReference type="Proteomes" id="UP001516400"/>
    </source>
</evidence>
<evidence type="ECO:0000256" key="6">
    <source>
        <dbReference type="ARBA" id="ARBA00037784"/>
    </source>
</evidence>
<comment type="similarity">
    <text evidence="7">Belongs to the ADAT1 family.</text>
</comment>
<dbReference type="InterPro" id="IPR002466">
    <property type="entry name" value="A_deamin"/>
</dbReference>
<keyword evidence="2" id="KW-0479">Metal-binding</keyword>
<evidence type="ECO:0000256" key="11">
    <source>
        <dbReference type="ARBA" id="ARBA00047635"/>
    </source>
</evidence>
<organism evidence="13 14">
    <name type="scientific">Cryptolaemus montrouzieri</name>
    <dbReference type="NCBI Taxonomy" id="559131"/>
    <lineage>
        <taxon>Eukaryota</taxon>
        <taxon>Metazoa</taxon>
        <taxon>Ecdysozoa</taxon>
        <taxon>Arthropoda</taxon>
        <taxon>Hexapoda</taxon>
        <taxon>Insecta</taxon>
        <taxon>Pterygota</taxon>
        <taxon>Neoptera</taxon>
        <taxon>Endopterygota</taxon>
        <taxon>Coleoptera</taxon>
        <taxon>Polyphaga</taxon>
        <taxon>Cucujiformia</taxon>
        <taxon>Coccinelloidea</taxon>
        <taxon>Coccinellidae</taxon>
        <taxon>Scymninae</taxon>
        <taxon>Scymnini</taxon>
        <taxon>Cryptolaemus</taxon>
    </lineage>
</organism>
<dbReference type="Pfam" id="PF02137">
    <property type="entry name" value="A_deamin"/>
    <property type="match status" value="1"/>
</dbReference>
<sequence length="343" mass="38005">MDSQSDLEQVAQISLKIFNSLPKTGKPNSNEWTVLSCIVKEENCKFEAIALGTGSKCIGKSKMSSKGDILNDSHAEIICRRAFLLYLFDQISNCLKNDQSVFKFDATLSKFSLKEVKFHFFTTLIPCGDASIFPKNSLSDLSVGDLVISESSKAKSGVKRSSNSKDSVRKKLMHNSEDIFRTGAKCLIGDDRQDSHEEGAGYHITGVVRTKPGRGDPTLSVSCTDKMTKWCHLGIQGAILSLLLKEPIYLVSLVVAKNSPYSEDSLKRAFHQRLHNVQMVSPFKSTLPICYQSKDAEFGFQKDEHKDACPSSIIWFSSKNCKGKTIEVAIDGKKQGVTKKTRI</sequence>
<dbReference type="PANTHER" id="PTHR46516">
    <property type="entry name" value="TRNA-SPECIFIC ADENOSINE DEAMINASE 1"/>
    <property type="match status" value="1"/>
</dbReference>
<keyword evidence="4" id="KW-0862">Zinc</keyword>
<evidence type="ECO:0000256" key="3">
    <source>
        <dbReference type="ARBA" id="ARBA00022801"/>
    </source>
</evidence>
<evidence type="ECO:0000259" key="12">
    <source>
        <dbReference type="PROSITE" id="PS50141"/>
    </source>
</evidence>
<dbReference type="EMBL" id="JABFTP020000165">
    <property type="protein sequence ID" value="KAL3284444.1"/>
    <property type="molecule type" value="Genomic_DNA"/>
</dbReference>
<dbReference type="GO" id="GO:0008033">
    <property type="term" value="P:tRNA processing"/>
    <property type="evidence" value="ECO:0007669"/>
    <property type="project" value="UniProtKB-KW"/>
</dbReference>
<comment type="catalytic activity">
    <reaction evidence="11">
        <text>adenosine(37) in tRNA(Ala) + H2O + H(+) = inosine(37) in tRNA(Ala) + NH4(+)</text>
        <dbReference type="Rhea" id="RHEA:50968"/>
        <dbReference type="Rhea" id="RHEA-COMP:12855"/>
        <dbReference type="Rhea" id="RHEA-COMP:12856"/>
        <dbReference type="ChEBI" id="CHEBI:15377"/>
        <dbReference type="ChEBI" id="CHEBI:15378"/>
        <dbReference type="ChEBI" id="CHEBI:28938"/>
        <dbReference type="ChEBI" id="CHEBI:74411"/>
        <dbReference type="ChEBI" id="CHEBI:82852"/>
        <dbReference type="EC" id="3.5.4.34"/>
    </reaction>
</comment>
<dbReference type="SMART" id="SM00552">
    <property type="entry name" value="ADEAMc"/>
    <property type="match status" value="1"/>
</dbReference>
<dbReference type="GO" id="GO:0043829">
    <property type="term" value="F:tRNA-specific adenosine-37 deaminase activity"/>
    <property type="evidence" value="ECO:0007669"/>
    <property type="project" value="UniProtKB-EC"/>
</dbReference>